<accession>A0A3M5BDU7</accession>
<dbReference type="EMBL" id="RBSL01000348">
    <property type="protein sequence ID" value="RMS23043.1"/>
    <property type="molecule type" value="Genomic_DNA"/>
</dbReference>
<evidence type="ECO:0000313" key="2">
    <source>
        <dbReference type="EMBL" id="RMS23043.1"/>
    </source>
</evidence>
<sequence>MCKAYRRMRSQSLPAQWVDSDGELISFRMPQISSILSSKRSFMGCVSSTSRSTGYYSGYESHEEPRAASRPTNSDDRGYETDSEPSSGNLIPNARRVYSESVLWHGTSMQSKIDLRSKGFDAGRKTGGATAGGNANMFMNLSREAQSESRQHHYLSSSRKEAKDFAIFADMSNPTLVRTIGVRNNLSLITDPRTDGTALMTDQSIPRKFVLGSKSSAPGENAKVFRDEMRAAGHNVSTKQAGELLREVQSDSDDDHFPDPDDFIMSRFTG</sequence>
<reference evidence="2 3" key="1">
    <citation type="submission" date="2018-08" db="EMBL/GenBank/DDBJ databases">
        <title>Recombination of ecologically and evolutionarily significant loci maintains genetic cohesion in the Pseudomonas syringae species complex.</title>
        <authorList>
            <person name="Dillon M."/>
            <person name="Thakur S."/>
            <person name="Almeida R.N.D."/>
            <person name="Weir B.S."/>
            <person name="Guttman D.S."/>
        </authorList>
    </citation>
    <scope>NUCLEOTIDE SEQUENCE [LARGE SCALE GENOMIC DNA]</scope>
    <source>
        <strain evidence="2 3">ICMP 13685</strain>
    </source>
</reference>
<evidence type="ECO:0000313" key="3">
    <source>
        <dbReference type="Proteomes" id="UP000269801"/>
    </source>
</evidence>
<organism evidence="2 3">
    <name type="scientific">Pseudomonas savastanoi</name>
    <name type="common">Pseudomonas syringae pv. savastanoi</name>
    <dbReference type="NCBI Taxonomy" id="29438"/>
    <lineage>
        <taxon>Bacteria</taxon>
        <taxon>Pseudomonadati</taxon>
        <taxon>Pseudomonadota</taxon>
        <taxon>Gammaproteobacteria</taxon>
        <taxon>Pseudomonadales</taxon>
        <taxon>Pseudomonadaceae</taxon>
        <taxon>Pseudomonas</taxon>
    </lineage>
</organism>
<evidence type="ECO:0000256" key="1">
    <source>
        <dbReference type="SAM" id="MobiDB-lite"/>
    </source>
</evidence>
<comment type="caution">
    <text evidence="2">The sequence shown here is derived from an EMBL/GenBank/DDBJ whole genome shotgun (WGS) entry which is preliminary data.</text>
</comment>
<name>A0A3M5BDU7_PSESS</name>
<feature type="compositionally biased region" description="Basic and acidic residues" evidence="1">
    <location>
        <begin position="60"/>
        <end position="80"/>
    </location>
</feature>
<gene>
    <name evidence="2" type="ORF">ALP70_03550</name>
</gene>
<feature type="region of interest" description="Disordered" evidence="1">
    <location>
        <begin position="49"/>
        <end position="91"/>
    </location>
</feature>
<feature type="compositionally biased region" description="Low complexity" evidence="1">
    <location>
        <begin position="49"/>
        <end position="59"/>
    </location>
</feature>
<dbReference type="Proteomes" id="UP000269801">
    <property type="component" value="Unassembled WGS sequence"/>
</dbReference>
<protein>
    <submittedName>
        <fullName evidence="2">Type III effector protein AvrRpm1</fullName>
    </submittedName>
</protein>
<proteinExistence type="predicted"/>
<dbReference type="AlphaFoldDB" id="A0A3M5BDU7"/>